<comment type="catalytic activity">
    <reaction evidence="15 16">
        <text>2 reduced [adrenodoxin] + NADP(+) + H(+) = 2 oxidized [adrenodoxin] + NADPH</text>
        <dbReference type="Rhea" id="RHEA:42312"/>
        <dbReference type="Rhea" id="RHEA-COMP:9998"/>
        <dbReference type="Rhea" id="RHEA-COMP:9999"/>
        <dbReference type="ChEBI" id="CHEBI:15378"/>
        <dbReference type="ChEBI" id="CHEBI:33737"/>
        <dbReference type="ChEBI" id="CHEBI:33738"/>
        <dbReference type="ChEBI" id="CHEBI:57783"/>
        <dbReference type="ChEBI" id="CHEBI:58349"/>
        <dbReference type="EC" id="1.18.1.6"/>
    </reaction>
</comment>
<evidence type="ECO:0000313" key="20">
    <source>
        <dbReference type="EMBL" id="RZF33803.1"/>
    </source>
</evidence>
<evidence type="ECO:0000256" key="3">
    <source>
        <dbReference type="ARBA" id="ARBA00004731"/>
    </source>
</evidence>
<evidence type="ECO:0000256" key="17">
    <source>
        <dbReference type="PIRSR" id="PIRSR000362-1"/>
    </source>
</evidence>
<dbReference type="Pfam" id="PF07992">
    <property type="entry name" value="Pyr_redox_2"/>
    <property type="match status" value="1"/>
</dbReference>
<feature type="domain" description="FAD/NAD(P)-binding" evidence="19">
    <location>
        <begin position="6"/>
        <end position="164"/>
    </location>
</feature>
<dbReference type="PANTHER" id="PTHR48467">
    <property type="entry name" value="GLUTAMATE SYNTHASE 1 [NADH], CHLOROPLASTIC-LIKE"/>
    <property type="match status" value="1"/>
</dbReference>
<accession>A0A482WJZ5</accession>
<evidence type="ECO:0000256" key="11">
    <source>
        <dbReference type="ARBA" id="ARBA00022946"/>
    </source>
</evidence>
<comment type="caution">
    <text evidence="20">The sequence shown here is derived from an EMBL/GenBank/DDBJ whole genome shotgun (WGS) entry which is preliminary data.</text>
</comment>
<feature type="binding site" evidence="17">
    <location>
        <begin position="357"/>
        <end position="359"/>
    </location>
    <ligand>
        <name>FAD</name>
        <dbReference type="ChEBI" id="CHEBI:57692"/>
    </ligand>
</feature>
<feature type="binding site" evidence="17">
    <location>
        <position position="15"/>
    </location>
    <ligand>
        <name>FAD</name>
        <dbReference type="ChEBI" id="CHEBI:57692"/>
    </ligand>
</feature>
<evidence type="ECO:0000256" key="7">
    <source>
        <dbReference type="ARBA" id="ARBA00022448"/>
    </source>
</evidence>
<keyword evidence="21" id="KW-1185">Reference proteome</keyword>
<dbReference type="InterPro" id="IPR023753">
    <property type="entry name" value="FAD/NAD-binding_dom"/>
</dbReference>
<dbReference type="STRING" id="195883.A0A482WJZ5"/>
<comment type="pathway">
    <text evidence="3">Steroid metabolism; cholesterol metabolism.</text>
</comment>
<evidence type="ECO:0000256" key="1">
    <source>
        <dbReference type="ARBA" id="ARBA00001974"/>
    </source>
</evidence>
<evidence type="ECO:0000256" key="12">
    <source>
        <dbReference type="ARBA" id="ARBA00022982"/>
    </source>
</evidence>
<evidence type="ECO:0000256" key="10">
    <source>
        <dbReference type="ARBA" id="ARBA00022857"/>
    </source>
</evidence>
<evidence type="ECO:0000256" key="18">
    <source>
        <dbReference type="PIRSR" id="PIRSR000362-2"/>
    </source>
</evidence>
<keyword evidence="8 16" id="KW-0285">Flavoprotein</keyword>
<keyword evidence="14 16" id="KW-0496">Mitochondrion</keyword>
<dbReference type="InterPro" id="IPR055275">
    <property type="entry name" value="Ferredox_Rdtase"/>
</dbReference>
<evidence type="ECO:0000256" key="15">
    <source>
        <dbReference type="ARBA" id="ARBA00048933"/>
    </source>
</evidence>
<dbReference type="PIRSF" id="PIRSF000362">
    <property type="entry name" value="FNR"/>
    <property type="match status" value="1"/>
</dbReference>
<keyword evidence="13 16" id="KW-0560">Oxidoreductase</keyword>
<comment type="subcellular location">
    <subcellularLocation>
        <location evidence="2 16">Mitochondrion</location>
    </subcellularLocation>
</comment>
<feature type="binding site" evidence="17">
    <location>
        <position position="80"/>
    </location>
    <ligand>
        <name>FAD</name>
        <dbReference type="ChEBI" id="CHEBI:57692"/>
    </ligand>
</feature>
<proteinExistence type="inferred from homology"/>
<evidence type="ECO:0000256" key="2">
    <source>
        <dbReference type="ARBA" id="ARBA00004173"/>
    </source>
</evidence>
<comment type="similarity">
    <text evidence="4 16">Belongs to the ferredoxin--NADP reductase type 1 family.</text>
</comment>
<protein>
    <recommendedName>
        <fullName evidence="6 16">NADPH:adrenodoxin oxidoreductase, mitochondrial</fullName>
        <ecNumber evidence="5 16">1.18.1.6</ecNumber>
    </recommendedName>
</protein>
<keyword evidence="7" id="KW-0813">Transport</keyword>
<dbReference type="InterPro" id="IPR021163">
    <property type="entry name" value="Ferredox_Rdtase_adrenod"/>
</dbReference>
<evidence type="ECO:0000256" key="14">
    <source>
        <dbReference type="ARBA" id="ARBA00023128"/>
    </source>
</evidence>
<dbReference type="SMR" id="A0A482WJZ5"/>
<dbReference type="InterPro" id="IPR036188">
    <property type="entry name" value="FAD/NAD-bd_sf"/>
</dbReference>
<dbReference type="EC" id="1.18.1.6" evidence="5 16"/>
<dbReference type="EMBL" id="QKKF02033254">
    <property type="protein sequence ID" value="RZF33803.1"/>
    <property type="molecule type" value="Genomic_DNA"/>
</dbReference>
<keyword evidence="10 16" id="KW-0521">NADP</keyword>
<feature type="binding site" evidence="18">
    <location>
        <begin position="151"/>
        <end position="154"/>
    </location>
    <ligand>
        <name>NADP(+)</name>
        <dbReference type="ChEBI" id="CHEBI:58349"/>
    </ligand>
</feature>
<dbReference type="GO" id="GO:0008203">
    <property type="term" value="P:cholesterol metabolic process"/>
    <property type="evidence" value="ECO:0007669"/>
    <property type="project" value="UniProtKB-UniPathway"/>
</dbReference>
<gene>
    <name evidence="20" type="ORF">LSTR_LSTR013691</name>
</gene>
<feature type="binding site" evidence="18">
    <location>
        <position position="207"/>
    </location>
    <ligand>
        <name>NADP(+)</name>
        <dbReference type="ChEBI" id="CHEBI:58349"/>
    </ligand>
</feature>
<dbReference type="Gene3D" id="3.50.50.60">
    <property type="entry name" value="FAD/NAD(P)-binding domain"/>
    <property type="match status" value="1"/>
</dbReference>
<dbReference type="PRINTS" id="PR00419">
    <property type="entry name" value="ADXRDTASE"/>
</dbReference>
<dbReference type="OrthoDB" id="333024at2759"/>
<evidence type="ECO:0000259" key="19">
    <source>
        <dbReference type="Pfam" id="PF07992"/>
    </source>
</evidence>
<dbReference type="AlphaFoldDB" id="A0A482WJZ5"/>
<evidence type="ECO:0000256" key="13">
    <source>
        <dbReference type="ARBA" id="ARBA00023002"/>
    </source>
</evidence>
<evidence type="ECO:0000256" key="4">
    <source>
        <dbReference type="ARBA" id="ARBA00008312"/>
    </source>
</evidence>
<keyword evidence="11" id="KW-0809">Transit peptide</keyword>
<dbReference type="SUPFAM" id="SSF51971">
    <property type="entry name" value="Nucleotide-binding domain"/>
    <property type="match status" value="1"/>
</dbReference>
<dbReference type="InParanoid" id="A0A482WJZ5"/>
<dbReference type="Proteomes" id="UP000291343">
    <property type="component" value="Unassembled WGS sequence"/>
</dbReference>
<evidence type="ECO:0000256" key="8">
    <source>
        <dbReference type="ARBA" id="ARBA00022630"/>
    </source>
</evidence>
<feature type="binding site" evidence="18">
    <location>
        <begin position="195"/>
        <end position="196"/>
    </location>
    <ligand>
        <name>NADP(+)</name>
        <dbReference type="ChEBI" id="CHEBI:58349"/>
    </ligand>
</feature>
<sequence>MVSLPKIAVIGSGPAGFYVTQQILKRSKEARVDVYDRLPVPFGLVRYGVAPDHQDVKNCINQFTKTAKNQNVRFIGNVQLGRDISLEQMKDAYHSVVLAYGADSDKTFGIPGESLKNVISARTFVGWYNGLPEDQSLVPDLNCEDVVVLGQGNVAIDVSRVLLKSIDVLKTSDITENALEVLSKSRVKRVHLVGRRGPNHGMFTIKEFREMVNLPNVTTIFRPEQLEGLETAIPSLKRQRVRLMQLIADTGRKNLTTVECDKLFKVLFLRSPLEILGTDHVSGVKFSVNKLEGNDIESQHAVPTGENETIDCGMVLRSIGYRSRQVDTSVPFDTKKCVALQQPGLYCAGWLANGPTGVILTTMAESFLVGEKIAKDIDEKIIDTSQSKPGSEFILKYLHEKGVQTTDFSDWEKIDAVERDRGSKIGKPREKVTSVREMLEIVS</sequence>
<evidence type="ECO:0000256" key="9">
    <source>
        <dbReference type="ARBA" id="ARBA00022827"/>
    </source>
</evidence>
<feature type="binding site" evidence="18">
    <location>
        <position position="357"/>
    </location>
    <ligand>
        <name>NADP(+)</name>
        <dbReference type="ChEBI" id="CHEBI:58349"/>
    </ligand>
</feature>
<dbReference type="FunCoup" id="A0A482WJZ5">
    <property type="interactions" value="1429"/>
</dbReference>
<organism evidence="20 21">
    <name type="scientific">Laodelphax striatellus</name>
    <name type="common">Small brown planthopper</name>
    <name type="synonym">Delphax striatella</name>
    <dbReference type="NCBI Taxonomy" id="195883"/>
    <lineage>
        <taxon>Eukaryota</taxon>
        <taxon>Metazoa</taxon>
        <taxon>Ecdysozoa</taxon>
        <taxon>Arthropoda</taxon>
        <taxon>Hexapoda</taxon>
        <taxon>Insecta</taxon>
        <taxon>Pterygota</taxon>
        <taxon>Neoptera</taxon>
        <taxon>Paraneoptera</taxon>
        <taxon>Hemiptera</taxon>
        <taxon>Auchenorrhyncha</taxon>
        <taxon>Fulgoroidea</taxon>
        <taxon>Delphacidae</taxon>
        <taxon>Criomorphinae</taxon>
        <taxon>Laodelphax</taxon>
    </lineage>
</organism>
<dbReference type="Gene3D" id="3.40.50.720">
    <property type="entry name" value="NAD(P)-binding Rossmann-like Domain"/>
    <property type="match status" value="1"/>
</dbReference>
<name>A0A482WJZ5_LAOST</name>
<keyword evidence="12" id="KW-0249">Electron transport</keyword>
<keyword evidence="9 16" id="KW-0274">FAD</keyword>
<dbReference type="UniPathway" id="UPA00296"/>
<dbReference type="PANTHER" id="PTHR48467:SF1">
    <property type="entry name" value="GLUTAMATE SYNTHASE 1 [NADH], CHLOROPLASTIC-LIKE"/>
    <property type="match status" value="1"/>
</dbReference>
<dbReference type="FunFam" id="3.50.50.60:FF:000036">
    <property type="entry name" value="NADPH:adrenodoxin oxidoreductase, mitochondrial"/>
    <property type="match status" value="1"/>
</dbReference>
<evidence type="ECO:0000256" key="16">
    <source>
        <dbReference type="PIRNR" id="PIRNR000362"/>
    </source>
</evidence>
<evidence type="ECO:0000313" key="21">
    <source>
        <dbReference type="Proteomes" id="UP000291343"/>
    </source>
</evidence>
<evidence type="ECO:0000256" key="6">
    <source>
        <dbReference type="ARBA" id="ARBA00016287"/>
    </source>
</evidence>
<comment type="cofactor">
    <cofactor evidence="1 16 17">
        <name>FAD</name>
        <dbReference type="ChEBI" id="CHEBI:57692"/>
    </cofactor>
</comment>
<dbReference type="GO" id="GO:0005739">
    <property type="term" value="C:mitochondrion"/>
    <property type="evidence" value="ECO:0007669"/>
    <property type="project" value="UniProtKB-SubCell"/>
</dbReference>
<reference evidence="20 21" key="1">
    <citation type="journal article" date="2017" name="Gigascience">
        <title>Genome sequence of the small brown planthopper, Laodelphax striatellus.</title>
        <authorList>
            <person name="Zhu J."/>
            <person name="Jiang F."/>
            <person name="Wang X."/>
            <person name="Yang P."/>
            <person name="Bao Y."/>
            <person name="Zhao W."/>
            <person name="Wang W."/>
            <person name="Lu H."/>
            <person name="Wang Q."/>
            <person name="Cui N."/>
            <person name="Li J."/>
            <person name="Chen X."/>
            <person name="Luo L."/>
            <person name="Yu J."/>
            <person name="Kang L."/>
            <person name="Cui F."/>
        </authorList>
    </citation>
    <scope>NUCLEOTIDE SEQUENCE [LARGE SCALE GENOMIC DNA]</scope>
    <source>
        <strain evidence="20">Lst14</strain>
    </source>
</reference>
<dbReference type="GO" id="GO:0016491">
    <property type="term" value="F:oxidoreductase activity"/>
    <property type="evidence" value="ECO:0007669"/>
    <property type="project" value="UniProtKB-KW"/>
</dbReference>
<evidence type="ECO:0000256" key="5">
    <source>
        <dbReference type="ARBA" id="ARBA00013219"/>
    </source>
</evidence>
<feature type="binding site" evidence="17">
    <location>
        <position position="350"/>
    </location>
    <ligand>
        <name>FAD</name>
        <dbReference type="ChEBI" id="CHEBI:57692"/>
    </ligand>
</feature>
<feature type="binding site" evidence="17">
    <location>
        <position position="44"/>
    </location>
    <ligand>
        <name>FAD</name>
        <dbReference type="ChEBI" id="CHEBI:57692"/>
    </ligand>
</feature>